<dbReference type="InterPro" id="IPR036388">
    <property type="entry name" value="WH-like_DNA-bd_sf"/>
</dbReference>
<dbReference type="Gene3D" id="1.10.10.10">
    <property type="entry name" value="Winged helix-like DNA-binding domain superfamily/Winged helix DNA-binding domain"/>
    <property type="match status" value="1"/>
</dbReference>
<dbReference type="AlphaFoldDB" id="K0K7C2"/>
<dbReference type="CDD" id="cd15831">
    <property type="entry name" value="BTAD"/>
    <property type="match status" value="1"/>
</dbReference>
<dbReference type="OrthoDB" id="3275754at2"/>
<dbReference type="SUPFAM" id="SSF46894">
    <property type="entry name" value="C-terminal effector domain of the bipartite response regulators"/>
    <property type="match status" value="1"/>
</dbReference>
<dbReference type="Pfam" id="PF13424">
    <property type="entry name" value="TPR_12"/>
    <property type="match status" value="1"/>
</dbReference>
<dbReference type="eggNOG" id="COG3629">
    <property type="taxonomic scope" value="Bacteria"/>
</dbReference>
<dbReference type="GO" id="GO:0043531">
    <property type="term" value="F:ADP binding"/>
    <property type="evidence" value="ECO:0007669"/>
    <property type="project" value="InterPro"/>
</dbReference>
<proteinExistence type="predicted"/>
<dbReference type="RefSeq" id="WP_015102906.1">
    <property type="nucleotide sequence ID" value="NC_019673.1"/>
</dbReference>
<dbReference type="PATRIC" id="fig|1179773.3.peg.5578"/>
<dbReference type="InterPro" id="IPR042197">
    <property type="entry name" value="Apaf_helical"/>
</dbReference>
<reference evidence="4 5" key="1">
    <citation type="journal article" date="2012" name="BMC Genomics">
        <title>Complete genome sequence of Saccharothrix espanaensis DSM 44229T and comparison to the other completely sequenced Pseudonocardiaceae.</title>
        <authorList>
            <person name="Strobel T."/>
            <person name="Al-Dilaimi A."/>
            <person name="Blom J."/>
            <person name="Gessner A."/>
            <person name="Kalinowski J."/>
            <person name="Luzhetska M."/>
            <person name="Puhler A."/>
            <person name="Szczepanowski R."/>
            <person name="Bechthold A."/>
            <person name="Ruckert C."/>
        </authorList>
    </citation>
    <scope>NUCLEOTIDE SEQUENCE [LARGE SCALE GENOMIC DNA]</scope>
    <source>
        <strain evidence="5">ATCC 51144 / DSM 44229 / JCM 9112 / NBRC 15066 / NRRL 15764</strain>
    </source>
</reference>
<accession>K0K7C2</accession>
<sequence>MTVQFRLLGDVEAHVRGQPIGIGYPQLRCVLAVLLVEANHAVSVDQLVDRVWGDRRLPRNPRAAVQHSMTLLRSALSGAADVAITRKPPRCYQLDVEPETVDFHRFRRLVEDGRAADDDARAAALLEQALTLWCGEPFAGLTSPWLESTRATLILHRHEARLDLADVRLRLGLHAALLPDLAAWTAKNALDERLACQFMTALYRSGRPAEALDHYQRVRGRLADELGTDPSPPLRRLHEQVLAADPALAAPTVRSGPATVPVTVPRHLPAQPLFFTGRTRELADLDTALGKDDADDSVPISVIGGIGGIGKTWLALHWAYRHLDRFPDGQLYVNMRGFDPAAQPMPAETVVRVFLDALGVAPAAVPLDLDAQIGLYRSLVAGKKMLIFLDNAADTSQVAALLPGSPTCTALVTSRRHLSGLVAAHGARFLSLDRMTDQEAYRLLARHLGDDRLTAQPGVATELLSCCGGLPLAISMVGARATRNADFPLTVLADELRDQSGVLNALDTSDDLVSLRAVFSWSYRALSAGAAAVFKALGLAPGTDTCLHAIASLTALPTARARTCLRELEQAHLVGQHAAGRYRMHDLVRLYARERAHQDNPPAATTDALRRLVDFYLHTAHTADQVLDPHRDPIRIGTPADGCAFTTIEDEPAAMRWLATEFRNLLTVQELAARQGWHTPGWQVAWTLDTFFRRRGNYHDAVRAWRAGVASADRMSDTATQTLARRRLGNACGGLGLHAEALRHLRHALAVSEKTGDALGQAHAHATLGGVWEVRGDDRRALEHALPALRLYQDLDLPVWVAWTHGQVGWHQAKSGLYPQARTHCEAALALARRHRDRELEATTVDSLGYIAHHTGRLGQALDHYRQALALLRELGHDYNEVDTLDRLGQTYRALGHDDLAGATWRRAVQLCQSQQRADVAGRIQRQLDVLRQEQRAPAAQVSRT</sequence>
<keyword evidence="5" id="KW-1185">Reference proteome</keyword>
<evidence type="ECO:0000313" key="4">
    <source>
        <dbReference type="EMBL" id="CCH32794.1"/>
    </source>
</evidence>
<dbReference type="PANTHER" id="PTHR35807:SF1">
    <property type="entry name" value="TRANSCRIPTIONAL REGULATOR REDD"/>
    <property type="match status" value="1"/>
</dbReference>
<evidence type="ECO:0000256" key="2">
    <source>
        <dbReference type="ARBA" id="ARBA00023163"/>
    </source>
</evidence>
<dbReference type="SMART" id="SM00028">
    <property type="entry name" value="TPR"/>
    <property type="match status" value="5"/>
</dbReference>
<name>K0K7C2_SACES</name>
<dbReference type="Pfam" id="PF03704">
    <property type="entry name" value="BTAD"/>
    <property type="match status" value="1"/>
</dbReference>
<evidence type="ECO:0000313" key="5">
    <source>
        <dbReference type="Proteomes" id="UP000006281"/>
    </source>
</evidence>
<protein>
    <submittedName>
        <fullName evidence="4">Transcriptional regulator, SARP family</fullName>
    </submittedName>
</protein>
<dbReference type="GO" id="GO:0006355">
    <property type="term" value="P:regulation of DNA-templated transcription"/>
    <property type="evidence" value="ECO:0007669"/>
    <property type="project" value="InterPro"/>
</dbReference>
<dbReference type="PANTHER" id="PTHR35807">
    <property type="entry name" value="TRANSCRIPTIONAL REGULATOR REDD-RELATED"/>
    <property type="match status" value="1"/>
</dbReference>
<gene>
    <name evidence="4" type="ordered locus">BN6_55350</name>
</gene>
<keyword evidence="1" id="KW-0805">Transcription regulation</keyword>
<dbReference type="Gene3D" id="3.40.50.300">
    <property type="entry name" value="P-loop containing nucleotide triphosphate hydrolases"/>
    <property type="match status" value="1"/>
</dbReference>
<organism evidence="4 5">
    <name type="scientific">Saccharothrix espanaensis (strain ATCC 51144 / DSM 44229 / JCM 9112 / NBRC 15066 / NRRL 15764)</name>
    <dbReference type="NCBI Taxonomy" id="1179773"/>
    <lineage>
        <taxon>Bacteria</taxon>
        <taxon>Bacillati</taxon>
        <taxon>Actinomycetota</taxon>
        <taxon>Actinomycetes</taxon>
        <taxon>Pseudonocardiales</taxon>
        <taxon>Pseudonocardiaceae</taxon>
        <taxon>Saccharothrix</taxon>
    </lineage>
</organism>
<dbReference type="KEGG" id="sesp:BN6_55350"/>
<dbReference type="Gene3D" id="1.10.8.430">
    <property type="entry name" value="Helical domain of apoptotic protease-activating factors"/>
    <property type="match status" value="1"/>
</dbReference>
<dbReference type="SUPFAM" id="SSF52540">
    <property type="entry name" value="P-loop containing nucleoside triphosphate hydrolases"/>
    <property type="match status" value="1"/>
</dbReference>
<dbReference type="InterPro" id="IPR027417">
    <property type="entry name" value="P-loop_NTPase"/>
</dbReference>
<dbReference type="InterPro" id="IPR016032">
    <property type="entry name" value="Sig_transdc_resp-reg_C-effctor"/>
</dbReference>
<feature type="domain" description="Bacterial transcriptional activator" evidence="3">
    <location>
        <begin position="101"/>
        <end position="242"/>
    </location>
</feature>
<dbReference type="Proteomes" id="UP000006281">
    <property type="component" value="Chromosome"/>
</dbReference>
<dbReference type="InterPro" id="IPR005158">
    <property type="entry name" value="BTAD"/>
</dbReference>
<keyword evidence="2" id="KW-0804">Transcription</keyword>
<dbReference type="STRING" id="1179773.BN6_55350"/>
<dbReference type="HOGENOM" id="CLU_004665_2_0_11"/>
<dbReference type="InterPro" id="IPR019734">
    <property type="entry name" value="TPR_rpt"/>
</dbReference>
<dbReference type="InterPro" id="IPR011990">
    <property type="entry name" value="TPR-like_helical_dom_sf"/>
</dbReference>
<dbReference type="eggNOG" id="COG0457">
    <property type="taxonomic scope" value="Bacteria"/>
</dbReference>
<dbReference type="GO" id="GO:0003677">
    <property type="term" value="F:DNA binding"/>
    <property type="evidence" value="ECO:0007669"/>
    <property type="project" value="InterPro"/>
</dbReference>
<dbReference type="EMBL" id="HE804045">
    <property type="protein sequence ID" value="CCH32794.1"/>
    <property type="molecule type" value="Genomic_DNA"/>
</dbReference>
<dbReference type="Gene3D" id="1.25.40.10">
    <property type="entry name" value="Tetratricopeptide repeat domain"/>
    <property type="match status" value="2"/>
</dbReference>
<dbReference type="SMART" id="SM01043">
    <property type="entry name" value="BTAD"/>
    <property type="match status" value="1"/>
</dbReference>
<dbReference type="InterPro" id="IPR051677">
    <property type="entry name" value="AfsR-DnrI-RedD_regulator"/>
</dbReference>
<dbReference type="SUPFAM" id="SSF48452">
    <property type="entry name" value="TPR-like"/>
    <property type="match status" value="3"/>
</dbReference>
<dbReference type="BioCyc" id="SESP1179773:BN6_RS26735-MONOMER"/>
<dbReference type="PRINTS" id="PR00364">
    <property type="entry name" value="DISEASERSIST"/>
</dbReference>
<evidence type="ECO:0000259" key="3">
    <source>
        <dbReference type="SMART" id="SM01043"/>
    </source>
</evidence>
<evidence type="ECO:0000256" key="1">
    <source>
        <dbReference type="ARBA" id="ARBA00023015"/>
    </source>
</evidence>